<organism evidence="7 8">
    <name type="scientific">Hazenella coriacea</name>
    <dbReference type="NCBI Taxonomy" id="1179467"/>
    <lineage>
        <taxon>Bacteria</taxon>
        <taxon>Bacillati</taxon>
        <taxon>Bacillota</taxon>
        <taxon>Bacilli</taxon>
        <taxon>Bacillales</taxon>
        <taxon>Thermoactinomycetaceae</taxon>
        <taxon>Hazenella</taxon>
    </lineage>
</organism>
<reference evidence="7 8" key="1">
    <citation type="submission" date="2019-03" db="EMBL/GenBank/DDBJ databases">
        <title>Genomic Encyclopedia of Type Strains, Phase IV (KMG-IV): sequencing the most valuable type-strain genomes for metagenomic binning, comparative biology and taxonomic classification.</title>
        <authorList>
            <person name="Goeker M."/>
        </authorList>
    </citation>
    <scope>NUCLEOTIDE SEQUENCE [LARGE SCALE GENOMIC DNA]</scope>
    <source>
        <strain evidence="7 8">DSM 45707</strain>
    </source>
</reference>
<comment type="caution">
    <text evidence="7">The sequence shown here is derived from an EMBL/GenBank/DDBJ whole genome shotgun (WGS) entry which is preliminary data.</text>
</comment>
<evidence type="ECO:0000256" key="5">
    <source>
        <dbReference type="HAMAP-Rule" id="MF_00040"/>
    </source>
</evidence>
<keyword evidence="3 5" id="KW-0963">Cytoplasm</keyword>
<dbReference type="NCBIfam" id="TIGR00496">
    <property type="entry name" value="frr"/>
    <property type="match status" value="1"/>
</dbReference>
<dbReference type="GO" id="GO:0006415">
    <property type="term" value="P:translational termination"/>
    <property type="evidence" value="ECO:0007669"/>
    <property type="project" value="UniProtKB-UniRule"/>
</dbReference>
<accession>A0A4R3L1C6</accession>
<dbReference type="GO" id="GO:0043023">
    <property type="term" value="F:ribosomal large subunit binding"/>
    <property type="evidence" value="ECO:0007669"/>
    <property type="project" value="TreeGrafter"/>
</dbReference>
<dbReference type="EMBL" id="SMAG01000009">
    <property type="protein sequence ID" value="TCS93169.1"/>
    <property type="molecule type" value="Genomic_DNA"/>
</dbReference>
<dbReference type="PANTHER" id="PTHR20982">
    <property type="entry name" value="RIBOSOME RECYCLING FACTOR"/>
    <property type="match status" value="1"/>
</dbReference>
<gene>
    <name evidence="5" type="primary">frr</name>
    <name evidence="7" type="ORF">EDD58_109111</name>
</gene>
<dbReference type="GO" id="GO:0005737">
    <property type="term" value="C:cytoplasm"/>
    <property type="evidence" value="ECO:0007669"/>
    <property type="project" value="UniProtKB-SubCell"/>
</dbReference>
<dbReference type="PANTHER" id="PTHR20982:SF3">
    <property type="entry name" value="MITOCHONDRIAL RIBOSOME RECYCLING FACTOR PSEUDO 1"/>
    <property type="match status" value="1"/>
</dbReference>
<evidence type="ECO:0000259" key="6">
    <source>
        <dbReference type="Pfam" id="PF01765"/>
    </source>
</evidence>
<dbReference type="InterPro" id="IPR002661">
    <property type="entry name" value="Ribosome_recyc_fac"/>
</dbReference>
<evidence type="ECO:0000256" key="3">
    <source>
        <dbReference type="ARBA" id="ARBA00022490"/>
    </source>
</evidence>
<dbReference type="Pfam" id="PF01765">
    <property type="entry name" value="RRF"/>
    <property type="match status" value="1"/>
</dbReference>
<comment type="subcellular location">
    <subcellularLocation>
        <location evidence="1 5">Cytoplasm</location>
    </subcellularLocation>
</comment>
<dbReference type="Proteomes" id="UP000294937">
    <property type="component" value="Unassembled WGS sequence"/>
</dbReference>
<dbReference type="InterPro" id="IPR036191">
    <property type="entry name" value="RRF_sf"/>
</dbReference>
<protein>
    <recommendedName>
        <fullName evidence="5">Ribosome-recycling factor</fullName>
        <shortName evidence="5">RRF</shortName>
    </recommendedName>
    <alternativeName>
        <fullName evidence="5">Ribosome-releasing factor</fullName>
    </alternativeName>
</protein>
<sequence length="185" mass="21112">MVNQIKNQAQEKMDKAIQVLKRDLLTLRAGRANPAILDKVVVEYYGSEMPINQMANISTPDPRTLLIQPWDKSALSEIERAISKSELGLNPNNDGNVIRISIPVLTEERRNELVKLVRKTGEEAKVAIRNIRRDANDDVKKLEKNGEVPEDASRRSQEEIQKLTDRFIKETDQIVVAKEKEIMEI</sequence>
<dbReference type="OrthoDB" id="9804006at2"/>
<comment type="similarity">
    <text evidence="2 5">Belongs to the RRF family.</text>
</comment>
<dbReference type="SUPFAM" id="SSF55194">
    <property type="entry name" value="Ribosome recycling factor, RRF"/>
    <property type="match status" value="1"/>
</dbReference>
<name>A0A4R3L1C6_9BACL</name>
<dbReference type="Gene3D" id="3.30.1360.40">
    <property type="match status" value="1"/>
</dbReference>
<dbReference type="FunFam" id="3.30.1360.40:FF:000001">
    <property type="entry name" value="Ribosome-recycling factor"/>
    <property type="match status" value="1"/>
</dbReference>
<dbReference type="FunFam" id="1.10.132.20:FF:000001">
    <property type="entry name" value="Ribosome-recycling factor"/>
    <property type="match status" value="1"/>
</dbReference>
<proteinExistence type="inferred from homology"/>
<keyword evidence="4 5" id="KW-0648">Protein biosynthesis</keyword>
<dbReference type="InterPro" id="IPR023584">
    <property type="entry name" value="Ribosome_recyc_fac_dom"/>
</dbReference>
<evidence type="ECO:0000256" key="1">
    <source>
        <dbReference type="ARBA" id="ARBA00004496"/>
    </source>
</evidence>
<dbReference type="HAMAP" id="MF_00040">
    <property type="entry name" value="RRF"/>
    <property type="match status" value="1"/>
</dbReference>
<evidence type="ECO:0000256" key="2">
    <source>
        <dbReference type="ARBA" id="ARBA00005912"/>
    </source>
</evidence>
<dbReference type="AlphaFoldDB" id="A0A4R3L1C6"/>
<comment type="function">
    <text evidence="5">Responsible for the release of ribosomes from messenger RNA at the termination of protein biosynthesis. May increase the efficiency of translation by recycling ribosomes from one round of translation to another.</text>
</comment>
<keyword evidence="8" id="KW-1185">Reference proteome</keyword>
<dbReference type="RefSeq" id="WP_131926330.1">
    <property type="nucleotide sequence ID" value="NZ_SMAG01000009.1"/>
</dbReference>
<feature type="domain" description="Ribosome recycling factor" evidence="6">
    <location>
        <begin position="20"/>
        <end position="183"/>
    </location>
</feature>
<dbReference type="CDD" id="cd00520">
    <property type="entry name" value="RRF"/>
    <property type="match status" value="1"/>
</dbReference>
<evidence type="ECO:0000256" key="4">
    <source>
        <dbReference type="ARBA" id="ARBA00022917"/>
    </source>
</evidence>
<evidence type="ECO:0000313" key="7">
    <source>
        <dbReference type="EMBL" id="TCS93169.1"/>
    </source>
</evidence>
<dbReference type="Gene3D" id="1.10.132.20">
    <property type="entry name" value="Ribosome-recycling factor"/>
    <property type="match status" value="1"/>
</dbReference>
<evidence type="ECO:0000313" key="8">
    <source>
        <dbReference type="Proteomes" id="UP000294937"/>
    </source>
</evidence>